<dbReference type="AlphaFoldDB" id="A0A7J7M756"/>
<organism evidence="2 3">
    <name type="scientific">Kingdonia uniflora</name>
    <dbReference type="NCBI Taxonomy" id="39325"/>
    <lineage>
        <taxon>Eukaryota</taxon>
        <taxon>Viridiplantae</taxon>
        <taxon>Streptophyta</taxon>
        <taxon>Embryophyta</taxon>
        <taxon>Tracheophyta</taxon>
        <taxon>Spermatophyta</taxon>
        <taxon>Magnoliopsida</taxon>
        <taxon>Ranunculales</taxon>
        <taxon>Circaeasteraceae</taxon>
        <taxon>Kingdonia</taxon>
    </lineage>
</organism>
<proteinExistence type="predicted"/>
<dbReference type="Proteomes" id="UP000541444">
    <property type="component" value="Unassembled WGS sequence"/>
</dbReference>
<protein>
    <recommendedName>
        <fullName evidence="1">Transposase-associated domain-containing protein</fullName>
    </recommendedName>
</protein>
<dbReference type="EMBL" id="JACGCM010001726">
    <property type="protein sequence ID" value="KAF6150717.1"/>
    <property type="molecule type" value="Genomic_DNA"/>
</dbReference>
<comment type="caution">
    <text evidence="2">The sequence shown here is derived from an EMBL/GenBank/DDBJ whole genome shotgun (WGS) entry which is preliminary data.</text>
</comment>
<evidence type="ECO:0000313" key="3">
    <source>
        <dbReference type="Proteomes" id="UP000541444"/>
    </source>
</evidence>
<accession>A0A7J7M756</accession>
<dbReference type="Pfam" id="PF13963">
    <property type="entry name" value="Transpos_assoc"/>
    <property type="match status" value="1"/>
</dbReference>
<sequence length="209" mass="24132">MKAPRGSREYMSGLELFIYLLIENKQNLGGADWYSCPCVKCRNRKGKNDLEHINEHLIINGFDTIYATWIHHGEQFSRSYVNSQSSTLLTNNVEDPCPSLVSMVNDILQHLPNEVNVEDEVNVEAHVEATTYLEENVKYKELMKDALIPLYPSCREEHTRLTVVVKFLSMKSRYNISNEYLTKLLGYVKEILPDDNTLPDRTYTAKKLV</sequence>
<name>A0A7J7M756_9MAGN</name>
<gene>
    <name evidence="2" type="ORF">GIB67_020800</name>
</gene>
<reference evidence="2 3" key="1">
    <citation type="journal article" date="2020" name="IScience">
        <title>Genome Sequencing of the Endangered Kingdonia uniflora (Circaeasteraceae, Ranunculales) Reveals Potential Mechanisms of Evolutionary Specialization.</title>
        <authorList>
            <person name="Sun Y."/>
            <person name="Deng T."/>
            <person name="Zhang A."/>
            <person name="Moore M.J."/>
            <person name="Landis J.B."/>
            <person name="Lin N."/>
            <person name="Zhang H."/>
            <person name="Zhang X."/>
            <person name="Huang J."/>
            <person name="Zhang X."/>
            <person name="Sun H."/>
            <person name="Wang H."/>
        </authorList>
    </citation>
    <scope>NUCLEOTIDE SEQUENCE [LARGE SCALE GENOMIC DNA]</scope>
    <source>
        <strain evidence="2">TB1705</strain>
        <tissue evidence="2">Leaf</tissue>
    </source>
</reference>
<evidence type="ECO:0000259" key="1">
    <source>
        <dbReference type="Pfam" id="PF13963"/>
    </source>
</evidence>
<feature type="domain" description="Transposase-associated" evidence="1">
    <location>
        <begin position="2"/>
        <end position="74"/>
    </location>
</feature>
<dbReference type="OrthoDB" id="1932595at2759"/>
<evidence type="ECO:0000313" key="2">
    <source>
        <dbReference type="EMBL" id="KAF6150717.1"/>
    </source>
</evidence>
<keyword evidence="3" id="KW-1185">Reference proteome</keyword>
<dbReference type="InterPro" id="IPR029480">
    <property type="entry name" value="Transpos_assoc"/>
</dbReference>